<proteinExistence type="predicted"/>
<feature type="chain" id="PRO_5012222431" evidence="1">
    <location>
        <begin position="25"/>
        <end position="80"/>
    </location>
</feature>
<evidence type="ECO:0000313" key="2">
    <source>
        <dbReference type="EMBL" id="SOD22839.1"/>
    </source>
</evidence>
<dbReference type="Proteomes" id="UP000219335">
    <property type="component" value="Unassembled WGS sequence"/>
</dbReference>
<name>A0A286ALU7_9PROT</name>
<keyword evidence="1" id="KW-0732">Signal</keyword>
<protein>
    <submittedName>
        <fullName evidence="2">Uncharacterized protein</fullName>
    </submittedName>
</protein>
<evidence type="ECO:0000256" key="1">
    <source>
        <dbReference type="SAM" id="SignalP"/>
    </source>
</evidence>
<dbReference type="EMBL" id="OCMU01000004">
    <property type="protein sequence ID" value="SOD22839.1"/>
    <property type="molecule type" value="Genomic_DNA"/>
</dbReference>
<feature type="signal peptide" evidence="1">
    <location>
        <begin position="1"/>
        <end position="24"/>
    </location>
</feature>
<reference evidence="2 3" key="1">
    <citation type="submission" date="2017-09" db="EMBL/GenBank/DDBJ databases">
        <authorList>
            <person name="Ehlers B."/>
            <person name="Leendertz F.H."/>
        </authorList>
    </citation>
    <scope>NUCLEOTIDE SEQUENCE [LARGE SCALE GENOMIC DNA]</scope>
    <source>
        <strain evidence="2 3">Nm42</strain>
    </source>
</reference>
<sequence>MSPLFILLNSIYFDMLLLVNSATAGTNHNVLTARYNPDLTQMRVRAAALVTIPSQGAQPNLEISYSAGNLPLASEMGRLQ</sequence>
<evidence type="ECO:0000313" key="3">
    <source>
        <dbReference type="Proteomes" id="UP000219335"/>
    </source>
</evidence>
<accession>A0A286ALU7</accession>
<dbReference type="AlphaFoldDB" id="A0A286ALU7"/>
<gene>
    <name evidence="2" type="ORF">SAMN06297164_3606</name>
</gene>
<organism evidence="2 3">
    <name type="scientific">Nitrosomonas ureae</name>
    <dbReference type="NCBI Taxonomy" id="44577"/>
    <lineage>
        <taxon>Bacteria</taxon>
        <taxon>Pseudomonadati</taxon>
        <taxon>Pseudomonadota</taxon>
        <taxon>Betaproteobacteria</taxon>
        <taxon>Nitrosomonadales</taxon>
        <taxon>Nitrosomonadaceae</taxon>
        <taxon>Nitrosomonas</taxon>
    </lineage>
</organism>